<sequence>MMTQIVQSEEDIWDAVYKIKYLLKGLPFSEKDTQCVIVSLLEIAHNVLDHGGGMGTVICKRVDGGICFIVSDQGPGIPCVDTILKGQYTSHSGLGLGLNGAKRLMDELKIETSTKGTRIIAIKRYV</sequence>
<dbReference type="PANTHER" id="PTHR35526:SF3">
    <property type="entry name" value="ANTI-SIGMA-F FACTOR RSBW"/>
    <property type="match status" value="1"/>
</dbReference>
<accession>A0ABW3DA93</accession>
<keyword evidence="1" id="KW-0418">Kinase</keyword>
<evidence type="ECO:0000313" key="3">
    <source>
        <dbReference type="EMBL" id="MFD0869459.1"/>
    </source>
</evidence>
<dbReference type="Gene3D" id="3.30.565.10">
    <property type="entry name" value="Histidine kinase-like ATPase, C-terminal domain"/>
    <property type="match status" value="1"/>
</dbReference>
<dbReference type="InterPro" id="IPR036890">
    <property type="entry name" value="HATPase_C_sf"/>
</dbReference>
<gene>
    <name evidence="3" type="ORF">ACFQ03_09880</name>
</gene>
<dbReference type="InterPro" id="IPR003594">
    <property type="entry name" value="HATPase_dom"/>
</dbReference>
<protein>
    <submittedName>
        <fullName evidence="3">ATP-binding protein</fullName>
    </submittedName>
</protein>
<keyword evidence="3" id="KW-0547">Nucleotide-binding</keyword>
<evidence type="ECO:0000313" key="4">
    <source>
        <dbReference type="Proteomes" id="UP001597120"/>
    </source>
</evidence>
<name>A0ABW3DA93_9BACL</name>
<keyword evidence="1" id="KW-0723">Serine/threonine-protein kinase</keyword>
<comment type="caution">
    <text evidence="3">The sequence shown here is derived from an EMBL/GenBank/DDBJ whole genome shotgun (WGS) entry which is preliminary data.</text>
</comment>
<keyword evidence="1" id="KW-0808">Transferase</keyword>
<dbReference type="Pfam" id="PF02518">
    <property type="entry name" value="HATPase_c"/>
    <property type="match status" value="1"/>
</dbReference>
<dbReference type="RefSeq" id="WP_144941923.1">
    <property type="nucleotide sequence ID" value="NZ_JBHTIU010000030.1"/>
</dbReference>
<keyword evidence="4" id="KW-1185">Reference proteome</keyword>
<reference evidence="4" key="1">
    <citation type="journal article" date="2019" name="Int. J. Syst. Evol. Microbiol.">
        <title>The Global Catalogue of Microorganisms (GCM) 10K type strain sequencing project: providing services to taxonomists for standard genome sequencing and annotation.</title>
        <authorList>
            <consortium name="The Broad Institute Genomics Platform"/>
            <consortium name="The Broad Institute Genome Sequencing Center for Infectious Disease"/>
            <person name="Wu L."/>
            <person name="Ma J."/>
        </authorList>
    </citation>
    <scope>NUCLEOTIDE SEQUENCE [LARGE SCALE GENOMIC DNA]</scope>
    <source>
        <strain evidence="4">CCUG 57263</strain>
    </source>
</reference>
<dbReference type="SUPFAM" id="SSF55874">
    <property type="entry name" value="ATPase domain of HSP90 chaperone/DNA topoisomerase II/histidine kinase"/>
    <property type="match status" value="1"/>
</dbReference>
<proteinExistence type="predicted"/>
<dbReference type="PANTHER" id="PTHR35526">
    <property type="entry name" value="ANTI-SIGMA-F FACTOR RSBW-RELATED"/>
    <property type="match status" value="1"/>
</dbReference>
<dbReference type="Proteomes" id="UP001597120">
    <property type="component" value="Unassembled WGS sequence"/>
</dbReference>
<dbReference type="InterPro" id="IPR050267">
    <property type="entry name" value="Anti-sigma-factor_SerPK"/>
</dbReference>
<dbReference type="GO" id="GO:0005524">
    <property type="term" value="F:ATP binding"/>
    <property type="evidence" value="ECO:0007669"/>
    <property type="project" value="UniProtKB-KW"/>
</dbReference>
<dbReference type="EMBL" id="JBHTIU010000030">
    <property type="protein sequence ID" value="MFD0869459.1"/>
    <property type="molecule type" value="Genomic_DNA"/>
</dbReference>
<keyword evidence="3" id="KW-0067">ATP-binding</keyword>
<evidence type="ECO:0000259" key="2">
    <source>
        <dbReference type="Pfam" id="PF02518"/>
    </source>
</evidence>
<feature type="domain" description="Histidine kinase/HSP90-like ATPase" evidence="2">
    <location>
        <begin position="40"/>
        <end position="120"/>
    </location>
</feature>
<evidence type="ECO:0000256" key="1">
    <source>
        <dbReference type="ARBA" id="ARBA00022527"/>
    </source>
</evidence>
<organism evidence="3 4">
    <name type="scientific">Paenibacillus residui</name>
    <dbReference type="NCBI Taxonomy" id="629724"/>
    <lineage>
        <taxon>Bacteria</taxon>
        <taxon>Bacillati</taxon>
        <taxon>Bacillota</taxon>
        <taxon>Bacilli</taxon>
        <taxon>Bacillales</taxon>
        <taxon>Paenibacillaceae</taxon>
        <taxon>Paenibacillus</taxon>
    </lineage>
</organism>